<feature type="domain" description="N-acetyltransferase" evidence="3">
    <location>
        <begin position="1"/>
        <end position="99"/>
    </location>
</feature>
<dbReference type="PANTHER" id="PTHR45910">
    <property type="entry name" value="N-ALPHA-ACETYLTRANSFERASE 20"/>
    <property type="match status" value="1"/>
</dbReference>
<keyword evidence="1 4" id="KW-0808">Transferase</keyword>
<dbReference type="InterPro" id="IPR051646">
    <property type="entry name" value="NatB_acetyltransferase_subunit"/>
</dbReference>
<sequence>MGKVEGKGTDWHGHVTALTVSPSHRRLGLGRSLMDFLEINSDKVHKCYFVDLFVRPSNIVAVNMYKRLGYVVYRRILDYYWSSDNIPSEDGFDMRKALSHDPKKLSMIPLKHPVHASEI</sequence>
<dbReference type="InterPro" id="IPR016181">
    <property type="entry name" value="Acyl_CoA_acyltransferase"/>
</dbReference>
<dbReference type="GO" id="GO:0031416">
    <property type="term" value="C:NatB complex"/>
    <property type="evidence" value="ECO:0007669"/>
    <property type="project" value="TreeGrafter"/>
</dbReference>
<evidence type="ECO:0000313" key="5">
    <source>
        <dbReference type="Proteomes" id="UP000187283"/>
    </source>
</evidence>
<dbReference type="STRING" id="133412.A0A1R1XZR0"/>
<name>A0A1R1XZR0_9FUNG</name>
<accession>A0A1R1XZR0</accession>
<evidence type="ECO:0000259" key="3">
    <source>
        <dbReference type="PROSITE" id="PS51186"/>
    </source>
</evidence>
<evidence type="ECO:0000256" key="1">
    <source>
        <dbReference type="ARBA" id="ARBA00022679"/>
    </source>
</evidence>
<dbReference type="EMBL" id="LSSN01001319">
    <property type="protein sequence ID" value="OMJ20128.1"/>
    <property type="molecule type" value="Genomic_DNA"/>
</dbReference>
<keyword evidence="2" id="KW-0012">Acyltransferase</keyword>
<dbReference type="CDD" id="cd04301">
    <property type="entry name" value="NAT_SF"/>
    <property type="match status" value="1"/>
</dbReference>
<gene>
    <name evidence="4" type="ORF">AYI70_g4307</name>
</gene>
<evidence type="ECO:0000313" key="4">
    <source>
        <dbReference type="EMBL" id="OMJ20128.1"/>
    </source>
</evidence>
<dbReference type="PANTHER" id="PTHR45910:SF1">
    <property type="entry name" value="N-ALPHA-ACETYLTRANSFERASE 20"/>
    <property type="match status" value="1"/>
</dbReference>
<dbReference type="InterPro" id="IPR000182">
    <property type="entry name" value="GNAT_dom"/>
</dbReference>
<keyword evidence="5" id="KW-1185">Reference proteome</keyword>
<protein>
    <submittedName>
        <fullName evidence="4">N-alpha-acetyltransferase 20</fullName>
    </submittedName>
</protein>
<comment type="caution">
    <text evidence="4">The sequence shown here is derived from an EMBL/GenBank/DDBJ whole genome shotgun (WGS) entry which is preliminary data.</text>
</comment>
<dbReference type="OrthoDB" id="10264728at2759"/>
<dbReference type="Pfam" id="PF00583">
    <property type="entry name" value="Acetyltransf_1"/>
    <property type="match status" value="1"/>
</dbReference>
<dbReference type="Proteomes" id="UP000187283">
    <property type="component" value="Unassembled WGS sequence"/>
</dbReference>
<dbReference type="AlphaFoldDB" id="A0A1R1XZR0"/>
<organism evidence="4 5">
    <name type="scientific">Smittium culicis</name>
    <dbReference type="NCBI Taxonomy" id="133412"/>
    <lineage>
        <taxon>Eukaryota</taxon>
        <taxon>Fungi</taxon>
        <taxon>Fungi incertae sedis</taxon>
        <taxon>Zoopagomycota</taxon>
        <taxon>Kickxellomycotina</taxon>
        <taxon>Harpellomycetes</taxon>
        <taxon>Harpellales</taxon>
        <taxon>Legeriomycetaceae</taxon>
        <taxon>Smittium</taxon>
    </lineage>
</organism>
<proteinExistence type="predicted"/>
<evidence type="ECO:0000256" key="2">
    <source>
        <dbReference type="ARBA" id="ARBA00023315"/>
    </source>
</evidence>
<dbReference type="SUPFAM" id="SSF55729">
    <property type="entry name" value="Acyl-CoA N-acyltransferases (Nat)"/>
    <property type="match status" value="1"/>
</dbReference>
<dbReference type="PROSITE" id="PS51186">
    <property type="entry name" value="GNAT"/>
    <property type="match status" value="1"/>
</dbReference>
<dbReference type="GO" id="GO:0004596">
    <property type="term" value="F:protein-N-terminal amino-acid acetyltransferase activity"/>
    <property type="evidence" value="ECO:0007669"/>
    <property type="project" value="TreeGrafter"/>
</dbReference>
<reference evidence="4 5" key="1">
    <citation type="submission" date="2017-01" db="EMBL/GenBank/DDBJ databases">
        <authorList>
            <person name="Mah S.A."/>
            <person name="Swanson W.J."/>
            <person name="Moy G.W."/>
            <person name="Vacquier V.D."/>
        </authorList>
    </citation>
    <scope>NUCLEOTIDE SEQUENCE [LARGE SCALE GENOMIC DNA]</scope>
    <source>
        <strain evidence="4 5">GSMNP</strain>
    </source>
</reference>
<dbReference type="Gene3D" id="3.40.630.30">
    <property type="match status" value="1"/>
</dbReference>